<proteinExistence type="predicted"/>
<evidence type="ECO:0000313" key="2">
    <source>
        <dbReference type="Proteomes" id="UP000078287"/>
    </source>
</evidence>
<accession>A0A178MJX2</accession>
<sequence length="76" mass="8336">MHANLTCPRCGQPLTSEGTYLRCAAHGLFFRYGPRRLLAAPQPEVHDDYLMPWQTLAEAAPEWLELPAAAAAATAK</sequence>
<organism evidence="1 2">
    <name type="scientific">Chloroflexus islandicus</name>
    <dbReference type="NCBI Taxonomy" id="1707952"/>
    <lineage>
        <taxon>Bacteria</taxon>
        <taxon>Bacillati</taxon>
        <taxon>Chloroflexota</taxon>
        <taxon>Chloroflexia</taxon>
        <taxon>Chloroflexales</taxon>
        <taxon>Chloroflexineae</taxon>
        <taxon>Chloroflexaceae</taxon>
        <taxon>Chloroflexus</taxon>
    </lineage>
</organism>
<dbReference type="RefSeq" id="WP_066783035.1">
    <property type="nucleotide sequence ID" value="NZ_LWQS01000032.1"/>
</dbReference>
<dbReference type="Proteomes" id="UP000078287">
    <property type="component" value="Unassembled WGS sequence"/>
</dbReference>
<protein>
    <submittedName>
        <fullName evidence="1">Uncharacterized protein</fullName>
    </submittedName>
</protein>
<reference evidence="1 2" key="1">
    <citation type="submission" date="2016-04" db="EMBL/GenBank/DDBJ databases">
        <title>Chloroflexus islandicus sp. nov., a thermophilic filamentous anoxygenic phototrophic bacterium from geyser Strokkur (Iceland).</title>
        <authorList>
            <person name="Gaisin V.A."/>
            <person name="Kalashnikov A.M."/>
            <person name="Sukhacheva M.V."/>
            <person name="Grouzdev D.S."/>
            <person name="Ivanov T.M."/>
            <person name="Kuznetsov B."/>
            <person name="Gorlenko V.M."/>
        </authorList>
    </citation>
    <scope>NUCLEOTIDE SEQUENCE [LARGE SCALE GENOMIC DNA]</scope>
    <source>
        <strain evidence="2">isl-2</strain>
    </source>
</reference>
<gene>
    <name evidence="1" type="ORF">A6A03_08140</name>
</gene>
<evidence type="ECO:0000313" key="1">
    <source>
        <dbReference type="EMBL" id="OAN48345.1"/>
    </source>
</evidence>
<dbReference type="AlphaFoldDB" id="A0A178MJX2"/>
<comment type="caution">
    <text evidence="1">The sequence shown here is derived from an EMBL/GenBank/DDBJ whole genome shotgun (WGS) entry which is preliminary data.</text>
</comment>
<dbReference type="EMBL" id="LWQS01000032">
    <property type="protein sequence ID" value="OAN48345.1"/>
    <property type="molecule type" value="Genomic_DNA"/>
</dbReference>
<dbReference type="STRING" id="1707952.A6A03_08140"/>
<name>A0A178MJX2_9CHLR</name>
<dbReference type="OrthoDB" id="9794779at2"/>
<keyword evidence="2" id="KW-1185">Reference proteome</keyword>